<sequence>MAIAITLAGLGLDIPSLEDMEEIELSNRLYHDNGTDYLTVMVPGQNAADEQVSAPVTFILEPERLVTVRHHTPRPFDTFPARADKSGLGVATPDHVFTGLVQEIIGRLADHLEGVGRALDDVARLIYQPRNQTQTSLQLALVQIGQQGERLGRVRLALLTLGRALNHIEPVIARRPGSKDLVKALKTELRDIDALDQHANFLDSRLALTSDATLGTIDLSQNSTVKIVSLVSVLFLPPTLIASIYGMNFAVMPELAQPWGYGAALVLMVASAAVTWAVFRWKGWL</sequence>
<name>A0A6M0QUR5_9RHOB</name>
<evidence type="ECO:0000313" key="14">
    <source>
        <dbReference type="Proteomes" id="UP000477782"/>
    </source>
</evidence>
<feature type="transmembrane region" description="Helical" evidence="12">
    <location>
        <begin position="227"/>
        <end position="247"/>
    </location>
</feature>
<evidence type="ECO:0000313" key="13">
    <source>
        <dbReference type="EMBL" id="NEY91169.1"/>
    </source>
</evidence>
<dbReference type="AlphaFoldDB" id="A0A6M0QUR5"/>
<dbReference type="SUPFAM" id="SSF144083">
    <property type="entry name" value="Magnesium transport protein CorA, transmembrane region"/>
    <property type="match status" value="1"/>
</dbReference>
<dbReference type="PANTHER" id="PTHR47685">
    <property type="entry name" value="MAGNESIUM TRANSPORT PROTEIN CORA"/>
    <property type="match status" value="1"/>
</dbReference>
<evidence type="ECO:0000256" key="1">
    <source>
        <dbReference type="ARBA" id="ARBA00004651"/>
    </source>
</evidence>
<dbReference type="PANTHER" id="PTHR47685:SF1">
    <property type="entry name" value="MAGNESIUM TRANSPORT PROTEIN CORA"/>
    <property type="match status" value="1"/>
</dbReference>
<keyword evidence="6" id="KW-0460">Magnesium</keyword>
<dbReference type="InterPro" id="IPR002523">
    <property type="entry name" value="MgTranspt_CorA/ZnTranspt_ZntB"/>
</dbReference>
<keyword evidence="7 12" id="KW-1133">Transmembrane helix</keyword>
<comment type="catalytic activity">
    <reaction evidence="10">
        <text>Mg(2+)(in) = Mg(2+)(out)</text>
        <dbReference type="Rhea" id="RHEA:29827"/>
        <dbReference type="ChEBI" id="CHEBI:18420"/>
    </reaction>
</comment>
<comment type="caution">
    <text evidence="13">The sequence shown here is derived from an EMBL/GenBank/DDBJ whole genome shotgun (WGS) entry which is preliminary data.</text>
</comment>
<evidence type="ECO:0000256" key="10">
    <source>
        <dbReference type="ARBA" id="ARBA00034269"/>
    </source>
</evidence>
<keyword evidence="3" id="KW-0813">Transport</keyword>
<keyword evidence="4" id="KW-1003">Cell membrane</keyword>
<dbReference type="GO" id="GO:0005886">
    <property type="term" value="C:plasma membrane"/>
    <property type="evidence" value="ECO:0007669"/>
    <property type="project" value="UniProtKB-SubCell"/>
</dbReference>
<keyword evidence="9 12" id="KW-0472">Membrane</keyword>
<dbReference type="SUPFAM" id="SSF143865">
    <property type="entry name" value="CorA soluble domain-like"/>
    <property type="match status" value="1"/>
</dbReference>
<dbReference type="EMBL" id="JAAIVJ010000007">
    <property type="protein sequence ID" value="NEY91169.1"/>
    <property type="molecule type" value="Genomic_DNA"/>
</dbReference>
<dbReference type="Gene3D" id="1.20.58.340">
    <property type="entry name" value="Magnesium transport protein CorA, transmembrane region"/>
    <property type="match status" value="1"/>
</dbReference>
<gene>
    <name evidence="13" type="ORF">G4Z14_12750</name>
</gene>
<proteinExistence type="inferred from homology"/>
<dbReference type="InterPro" id="IPR045863">
    <property type="entry name" value="CorA_TM1_TM2"/>
</dbReference>
<dbReference type="InterPro" id="IPR050829">
    <property type="entry name" value="CorA_MIT"/>
</dbReference>
<organism evidence="13 14">
    <name type="scientific">Tabrizicola oligotrophica</name>
    <dbReference type="NCBI Taxonomy" id="2710650"/>
    <lineage>
        <taxon>Bacteria</taxon>
        <taxon>Pseudomonadati</taxon>
        <taxon>Pseudomonadota</taxon>
        <taxon>Alphaproteobacteria</taxon>
        <taxon>Rhodobacterales</taxon>
        <taxon>Paracoccaceae</taxon>
        <taxon>Tabrizicola</taxon>
    </lineage>
</organism>
<feature type="transmembrane region" description="Helical" evidence="12">
    <location>
        <begin position="259"/>
        <end position="279"/>
    </location>
</feature>
<keyword evidence="14" id="KW-1185">Reference proteome</keyword>
<evidence type="ECO:0000256" key="3">
    <source>
        <dbReference type="ARBA" id="ARBA00022448"/>
    </source>
</evidence>
<evidence type="ECO:0000256" key="2">
    <source>
        <dbReference type="ARBA" id="ARBA00009765"/>
    </source>
</evidence>
<comment type="function">
    <text evidence="11">Mediates influx of magnesium ions. Alternates between open and closed states. Activated by low cytoplasmic Mg(2+) levels. Inactive when cytoplasmic Mg(2+) levels are high.</text>
</comment>
<keyword evidence="5 12" id="KW-0812">Transmembrane</keyword>
<comment type="subcellular location">
    <subcellularLocation>
        <location evidence="1">Cell membrane</location>
        <topology evidence="1">Multi-pass membrane protein</topology>
    </subcellularLocation>
</comment>
<evidence type="ECO:0000256" key="6">
    <source>
        <dbReference type="ARBA" id="ARBA00022842"/>
    </source>
</evidence>
<keyword evidence="8" id="KW-0406">Ion transport</keyword>
<comment type="similarity">
    <text evidence="2">Belongs to the CorA metal ion transporter (MIT) (TC 1.A.35) family.</text>
</comment>
<evidence type="ECO:0000256" key="12">
    <source>
        <dbReference type="SAM" id="Phobius"/>
    </source>
</evidence>
<dbReference type="FunFam" id="1.20.58.340:FF:000004">
    <property type="entry name" value="Magnesium transport protein CorA"/>
    <property type="match status" value="1"/>
</dbReference>
<evidence type="ECO:0000256" key="7">
    <source>
        <dbReference type="ARBA" id="ARBA00022989"/>
    </source>
</evidence>
<dbReference type="Pfam" id="PF01544">
    <property type="entry name" value="CorA"/>
    <property type="match status" value="1"/>
</dbReference>
<evidence type="ECO:0000256" key="4">
    <source>
        <dbReference type="ARBA" id="ARBA00022475"/>
    </source>
</evidence>
<evidence type="ECO:0000256" key="5">
    <source>
        <dbReference type="ARBA" id="ARBA00022692"/>
    </source>
</evidence>
<dbReference type="GO" id="GO:0015099">
    <property type="term" value="F:nickel cation transmembrane transporter activity"/>
    <property type="evidence" value="ECO:0007669"/>
    <property type="project" value="TreeGrafter"/>
</dbReference>
<dbReference type="GO" id="GO:0015087">
    <property type="term" value="F:cobalt ion transmembrane transporter activity"/>
    <property type="evidence" value="ECO:0007669"/>
    <property type="project" value="TreeGrafter"/>
</dbReference>
<dbReference type="InterPro" id="IPR045861">
    <property type="entry name" value="CorA_cytoplasmic_dom"/>
</dbReference>
<accession>A0A6M0QUR5</accession>
<evidence type="ECO:0000256" key="11">
    <source>
        <dbReference type="ARBA" id="ARBA00045497"/>
    </source>
</evidence>
<evidence type="ECO:0000256" key="9">
    <source>
        <dbReference type="ARBA" id="ARBA00023136"/>
    </source>
</evidence>
<reference evidence="13 14" key="1">
    <citation type="submission" date="2020-02" db="EMBL/GenBank/DDBJ databases">
        <authorList>
            <person name="Chen W.-M."/>
        </authorList>
    </citation>
    <scope>NUCLEOTIDE SEQUENCE [LARGE SCALE GENOMIC DNA]</scope>
    <source>
        <strain evidence="13 14">KMS-5</strain>
    </source>
</reference>
<evidence type="ECO:0000256" key="8">
    <source>
        <dbReference type="ARBA" id="ARBA00023065"/>
    </source>
</evidence>
<dbReference type="GO" id="GO:0015095">
    <property type="term" value="F:magnesium ion transmembrane transporter activity"/>
    <property type="evidence" value="ECO:0007669"/>
    <property type="project" value="TreeGrafter"/>
</dbReference>
<dbReference type="Proteomes" id="UP000477782">
    <property type="component" value="Unassembled WGS sequence"/>
</dbReference>
<protein>
    <submittedName>
        <fullName evidence="13">Magnesium transporter</fullName>
    </submittedName>
</protein>